<keyword evidence="6 7" id="KW-0472">Membrane</keyword>
<dbReference type="GO" id="GO:0005886">
    <property type="term" value="C:plasma membrane"/>
    <property type="evidence" value="ECO:0007669"/>
    <property type="project" value="UniProtKB-SubCell"/>
</dbReference>
<keyword evidence="3" id="KW-1003">Cell membrane</keyword>
<sequence>MGTVAQQTEIRLKHPTNAASNKNLASTLLWLVIMILLAIIFLLPLAWLFLTALKDVSEITAFPVKVFPQVAQWDNFTKAMTIIPFGRFAFNSLVLSMLYAALTTITCAMVGFCFARLRVPEKRTLFIIMLSTIMLPPILTTIPTFILFSRINIVNTIWPWVLWGLASTPFLSFLFRQFFSSIPMDLEDAAIIDGCSYWRLFWQIFLPLSKPVIATAIIFSFTWTWGDYLAPSLLLGVDNTTLAVAMSTGYVDPHGTLLTNILAAGVIVYILPVLIVFVLAQRYFVRGIVTSGLKG</sequence>
<organism evidence="9 10">
    <name type="scientific">Reticulibacter mediterranei</name>
    <dbReference type="NCBI Taxonomy" id="2778369"/>
    <lineage>
        <taxon>Bacteria</taxon>
        <taxon>Bacillati</taxon>
        <taxon>Chloroflexota</taxon>
        <taxon>Ktedonobacteria</taxon>
        <taxon>Ktedonobacterales</taxon>
        <taxon>Reticulibacteraceae</taxon>
        <taxon>Reticulibacter</taxon>
    </lineage>
</organism>
<evidence type="ECO:0000256" key="2">
    <source>
        <dbReference type="ARBA" id="ARBA00022448"/>
    </source>
</evidence>
<keyword evidence="4 7" id="KW-0812">Transmembrane</keyword>
<dbReference type="AlphaFoldDB" id="A0A8J3IBI8"/>
<dbReference type="InterPro" id="IPR035906">
    <property type="entry name" value="MetI-like_sf"/>
</dbReference>
<evidence type="ECO:0000256" key="1">
    <source>
        <dbReference type="ARBA" id="ARBA00004651"/>
    </source>
</evidence>
<dbReference type="RefSeq" id="WP_220201538.1">
    <property type="nucleotide sequence ID" value="NZ_BNJK01000001.1"/>
</dbReference>
<feature type="transmembrane region" description="Helical" evidence="7">
    <location>
        <begin position="93"/>
        <end position="114"/>
    </location>
</feature>
<keyword evidence="5 7" id="KW-1133">Transmembrane helix</keyword>
<feature type="transmembrane region" description="Helical" evidence="7">
    <location>
        <begin position="28"/>
        <end position="50"/>
    </location>
</feature>
<dbReference type="PANTHER" id="PTHR43744">
    <property type="entry name" value="ABC TRANSPORTER PERMEASE PROTEIN MG189-RELATED-RELATED"/>
    <property type="match status" value="1"/>
</dbReference>
<feature type="transmembrane region" description="Helical" evidence="7">
    <location>
        <begin position="200"/>
        <end position="225"/>
    </location>
</feature>
<evidence type="ECO:0000256" key="7">
    <source>
        <dbReference type="RuleBase" id="RU363032"/>
    </source>
</evidence>
<feature type="transmembrane region" description="Helical" evidence="7">
    <location>
        <begin position="257"/>
        <end position="280"/>
    </location>
</feature>
<feature type="domain" description="ABC transmembrane type-1" evidence="8">
    <location>
        <begin position="89"/>
        <end position="280"/>
    </location>
</feature>
<comment type="similarity">
    <text evidence="7">Belongs to the binding-protein-dependent transport system permease family.</text>
</comment>
<comment type="caution">
    <text evidence="9">The sequence shown here is derived from an EMBL/GenBank/DDBJ whole genome shotgun (WGS) entry which is preliminary data.</text>
</comment>
<comment type="subcellular location">
    <subcellularLocation>
        <location evidence="1 7">Cell membrane</location>
        <topology evidence="1 7">Multi-pass membrane protein</topology>
    </subcellularLocation>
</comment>
<dbReference type="SUPFAM" id="SSF161098">
    <property type="entry name" value="MetI-like"/>
    <property type="match status" value="1"/>
</dbReference>
<evidence type="ECO:0000259" key="8">
    <source>
        <dbReference type="PROSITE" id="PS50928"/>
    </source>
</evidence>
<dbReference type="EMBL" id="BNJK01000001">
    <property type="protein sequence ID" value="GHO90588.1"/>
    <property type="molecule type" value="Genomic_DNA"/>
</dbReference>
<accession>A0A8J3IBI8</accession>
<dbReference type="Gene3D" id="1.10.3720.10">
    <property type="entry name" value="MetI-like"/>
    <property type="match status" value="1"/>
</dbReference>
<gene>
    <name evidence="9" type="primary">ugpE_1</name>
    <name evidence="9" type="ORF">KSF_006360</name>
</gene>
<dbReference type="Pfam" id="PF00528">
    <property type="entry name" value="BPD_transp_1"/>
    <property type="match status" value="1"/>
</dbReference>
<keyword evidence="10" id="KW-1185">Reference proteome</keyword>
<evidence type="ECO:0000256" key="4">
    <source>
        <dbReference type="ARBA" id="ARBA00022692"/>
    </source>
</evidence>
<dbReference type="GO" id="GO:0055085">
    <property type="term" value="P:transmembrane transport"/>
    <property type="evidence" value="ECO:0007669"/>
    <property type="project" value="InterPro"/>
</dbReference>
<proteinExistence type="inferred from homology"/>
<evidence type="ECO:0000256" key="6">
    <source>
        <dbReference type="ARBA" id="ARBA00023136"/>
    </source>
</evidence>
<dbReference type="PANTHER" id="PTHR43744:SF12">
    <property type="entry name" value="ABC TRANSPORTER PERMEASE PROTEIN MG189-RELATED"/>
    <property type="match status" value="1"/>
</dbReference>
<protein>
    <submittedName>
        <fullName evidence="9">sn-glycerol-3-phosphate transport system permease protein UgpE</fullName>
    </submittedName>
</protein>
<evidence type="ECO:0000313" key="10">
    <source>
        <dbReference type="Proteomes" id="UP000597444"/>
    </source>
</evidence>
<name>A0A8J3IBI8_9CHLR</name>
<keyword evidence="2 7" id="KW-0813">Transport</keyword>
<evidence type="ECO:0000256" key="5">
    <source>
        <dbReference type="ARBA" id="ARBA00022989"/>
    </source>
</evidence>
<reference evidence="9" key="1">
    <citation type="submission" date="2020-10" db="EMBL/GenBank/DDBJ databases">
        <title>Taxonomic study of unclassified bacteria belonging to the class Ktedonobacteria.</title>
        <authorList>
            <person name="Yabe S."/>
            <person name="Wang C.M."/>
            <person name="Zheng Y."/>
            <person name="Sakai Y."/>
            <person name="Cavaletti L."/>
            <person name="Monciardini P."/>
            <person name="Donadio S."/>
        </authorList>
    </citation>
    <scope>NUCLEOTIDE SEQUENCE</scope>
    <source>
        <strain evidence="9">ID150040</strain>
    </source>
</reference>
<dbReference type="CDD" id="cd06261">
    <property type="entry name" value="TM_PBP2"/>
    <property type="match status" value="1"/>
</dbReference>
<dbReference type="PROSITE" id="PS50928">
    <property type="entry name" value="ABC_TM1"/>
    <property type="match status" value="1"/>
</dbReference>
<evidence type="ECO:0000313" key="9">
    <source>
        <dbReference type="EMBL" id="GHO90588.1"/>
    </source>
</evidence>
<dbReference type="InterPro" id="IPR000515">
    <property type="entry name" value="MetI-like"/>
</dbReference>
<dbReference type="Proteomes" id="UP000597444">
    <property type="component" value="Unassembled WGS sequence"/>
</dbReference>
<evidence type="ECO:0000256" key="3">
    <source>
        <dbReference type="ARBA" id="ARBA00022475"/>
    </source>
</evidence>
<feature type="transmembrane region" description="Helical" evidence="7">
    <location>
        <begin position="126"/>
        <end position="148"/>
    </location>
</feature>
<feature type="transmembrane region" description="Helical" evidence="7">
    <location>
        <begin position="160"/>
        <end position="179"/>
    </location>
</feature>